<proteinExistence type="predicted"/>
<dbReference type="AlphaFoldDB" id="A0A9K3HKJ0"/>
<evidence type="ECO:0000313" key="1">
    <source>
        <dbReference type="EMBL" id="KAF5779920.1"/>
    </source>
</evidence>
<dbReference type="Gramene" id="mRNA:HanXRQr2_Chr12g0565111">
    <property type="protein sequence ID" value="CDS:HanXRQr2_Chr12g0565111.1"/>
    <property type="gene ID" value="HanXRQr2_Chr12g0565111"/>
</dbReference>
<accession>A0A9K3HKJ0</accession>
<keyword evidence="2" id="KW-1185">Reference proteome</keyword>
<evidence type="ECO:0000313" key="2">
    <source>
        <dbReference type="Proteomes" id="UP000215914"/>
    </source>
</evidence>
<name>A0A9K3HKJ0_HELAN</name>
<reference evidence="1" key="2">
    <citation type="submission" date="2020-06" db="EMBL/GenBank/DDBJ databases">
        <title>Helianthus annuus Genome sequencing and assembly Release 2.</title>
        <authorList>
            <person name="Gouzy J."/>
            <person name="Langlade N."/>
            <person name="Munos S."/>
        </authorList>
    </citation>
    <scope>NUCLEOTIDE SEQUENCE</scope>
    <source>
        <tissue evidence="1">Leaves</tissue>
    </source>
</reference>
<protein>
    <submittedName>
        <fullName evidence="1">Uncharacterized protein</fullName>
    </submittedName>
</protein>
<sequence>MNYVEQMQKQWLCENRWHVTCGYASPAKQKTQILKQYIFNLEDTKVTFSQKLSGINKCYLNRAATNKLTIKFSISTLIKVQQRLKLTTCRLIILIRS</sequence>
<dbReference type="EMBL" id="MNCJ02000327">
    <property type="protein sequence ID" value="KAF5779920.1"/>
    <property type="molecule type" value="Genomic_DNA"/>
</dbReference>
<dbReference type="Proteomes" id="UP000215914">
    <property type="component" value="Unassembled WGS sequence"/>
</dbReference>
<reference evidence="1" key="1">
    <citation type="journal article" date="2017" name="Nature">
        <title>The sunflower genome provides insights into oil metabolism, flowering and Asterid evolution.</title>
        <authorList>
            <person name="Badouin H."/>
            <person name="Gouzy J."/>
            <person name="Grassa C.J."/>
            <person name="Murat F."/>
            <person name="Staton S.E."/>
            <person name="Cottret L."/>
            <person name="Lelandais-Briere C."/>
            <person name="Owens G.L."/>
            <person name="Carrere S."/>
            <person name="Mayjonade B."/>
            <person name="Legrand L."/>
            <person name="Gill N."/>
            <person name="Kane N.C."/>
            <person name="Bowers J.E."/>
            <person name="Hubner S."/>
            <person name="Bellec A."/>
            <person name="Berard A."/>
            <person name="Berges H."/>
            <person name="Blanchet N."/>
            <person name="Boniface M.C."/>
            <person name="Brunel D."/>
            <person name="Catrice O."/>
            <person name="Chaidir N."/>
            <person name="Claudel C."/>
            <person name="Donnadieu C."/>
            <person name="Faraut T."/>
            <person name="Fievet G."/>
            <person name="Helmstetter N."/>
            <person name="King M."/>
            <person name="Knapp S.J."/>
            <person name="Lai Z."/>
            <person name="Le Paslier M.C."/>
            <person name="Lippi Y."/>
            <person name="Lorenzon L."/>
            <person name="Mandel J.R."/>
            <person name="Marage G."/>
            <person name="Marchand G."/>
            <person name="Marquand E."/>
            <person name="Bret-Mestries E."/>
            <person name="Morien E."/>
            <person name="Nambeesan S."/>
            <person name="Nguyen T."/>
            <person name="Pegot-Espagnet P."/>
            <person name="Pouilly N."/>
            <person name="Raftis F."/>
            <person name="Sallet E."/>
            <person name="Schiex T."/>
            <person name="Thomas J."/>
            <person name="Vandecasteele C."/>
            <person name="Vares D."/>
            <person name="Vear F."/>
            <person name="Vautrin S."/>
            <person name="Crespi M."/>
            <person name="Mangin B."/>
            <person name="Burke J.M."/>
            <person name="Salse J."/>
            <person name="Munos S."/>
            <person name="Vincourt P."/>
            <person name="Rieseberg L.H."/>
            <person name="Langlade N.B."/>
        </authorList>
    </citation>
    <scope>NUCLEOTIDE SEQUENCE</scope>
    <source>
        <tissue evidence="1">Leaves</tissue>
    </source>
</reference>
<comment type="caution">
    <text evidence="1">The sequence shown here is derived from an EMBL/GenBank/DDBJ whole genome shotgun (WGS) entry which is preliminary data.</text>
</comment>
<gene>
    <name evidence="1" type="ORF">HanXRQr2_Chr12g0565111</name>
</gene>
<organism evidence="1 2">
    <name type="scientific">Helianthus annuus</name>
    <name type="common">Common sunflower</name>
    <dbReference type="NCBI Taxonomy" id="4232"/>
    <lineage>
        <taxon>Eukaryota</taxon>
        <taxon>Viridiplantae</taxon>
        <taxon>Streptophyta</taxon>
        <taxon>Embryophyta</taxon>
        <taxon>Tracheophyta</taxon>
        <taxon>Spermatophyta</taxon>
        <taxon>Magnoliopsida</taxon>
        <taxon>eudicotyledons</taxon>
        <taxon>Gunneridae</taxon>
        <taxon>Pentapetalae</taxon>
        <taxon>asterids</taxon>
        <taxon>campanulids</taxon>
        <taxon>Asterales</taxon>
        <taxon>Asteraceae</taxon>
        <taxon>Asteroideae</taxon>
        <taxon>Heliantheae alliance</taxon>
        <taxon>Heliantheae</taxon>
        <taxon>Helianthus</taxon>
    </lineage>
</organism>